<dbReference type="GO" id="GO:0005524">
    <property type="term" value="F:ATP binding"/>
    <property type="evidence" value="ECO:0007669"/>
    <property type="project" value="InterPro"/>
</dbReference>
<dbReference type="AlphaFoldDB" id="A0A2Z4FHK0"/>
<dbReference type="GO" id="GO:0006260">
    <property type="term" value="P:DNA replication"/>
    <property type="evidence" value="ECO:0007669"/>
    <property type="project" value="TreeGrafter"/>
</dbReference>
<dbReference type="InterPro" id="IPR002611">
    <property type="entry name" value="IstB_ATP-bd"/>
</dbReference>
<dbReference type="OrthoDB" id="9770694at2"/>
<dbReference type="KEGG" id="bsed:DN745_03350"/>
<protein>
    <submittedName>
        <fullName evidence="2">AAA family ATPase</fullName>
    </submittedName>
</protein>
<evidence type="ECO:0000313" key="3">
    <source>
        <dbReference type="Proteomes" id="UP000249799"/>
    </source>
</evidence>
<dbReference type="Pfam" id="PF01695">
    <property type="entry name" value="IstB_IS21"/>
    <property type="match status" value="1"/>
</dbReference>
<dbReference type="RefSeq" id="WP_111332174.1">
    <property type="nucleotide sequence ID" value="NZ_CP030032.1"/>
</dbReference>
<dbReference type="CDD" id="cd00009">
    <property type="entry name" value="AAA"/>
    <property type="match status" value="1"/>
</dbReference>
<reference evidence="2 3" key="1">
    <citation type="submission" date="2018-06" db="EMBL/GenBank/DDBJ databases">
        <title>Lujinxingia sediminis gen. nov. sp. nov., a new facultative anaerobic member of the class Deltaproteobacteria, and proposal of Lujinxingaceae fam. nov.</title>
        <authorList>
            <person name="Guo L.-Y."/>
            <person name="Li C.-M."/>
            <person name="Wang S."/>
            <person name="Du Z.-J."/>
        </authorList>
    </citation>
    <scope>NUCLEOTIDE SEQUENCE [LARGE SCALE GENOMIC DNA]</scope>
    <source>
        <strain evidence="2 3">FA350</strain>
    </source>
</reference>
<name>A0A2Z4FHK0_9DELT</name>
<evidence type="ECO:0000259" key="1">
    <source>
        <dbReference type="Pfam" id="PF01695"/>
    </source>
</evidence>
<sequence>MTKSLETEPYKKVCEKCNEKRYVIRRVGEHAQASLCGTCFSVCPACHGEEFTHETDERGYSYVKRCVLCGTLNQRIATFNEARIPARYYENKSSIEQFKITNPSGQPVGNLPQIQMKVLRWATGFSPGEKGFLLHGPVGTGKTHLLAGVIRYLTLEKGIACRFVEFTHLLSEIREQFDRGRGEADILGPISEVPVLAIDELGKGRNNAWQLSIIDEIISKRYNRELTTLFTSNYTVNEARAGRPDPSNQDFRHLTTQETMRERIGERIFSRLHEMAQFIEIDAPDYRRR</sequence>
<organism evidence="2 3">
    <name type="scientific">Bradymonas sediminis</name>
    <dbReference type="NCBI Taxonomy" id="1548548"/>
    <lineage>
        <taxon>Bacteria</taxon>
        <taxon>Deltaproteobacteria</taxon>
        <taxon>Bradymonadales</taxon>
        <taxon>Bradymonadaceae</taxon>
        <taxon>Bradymonas</taxon>
    </lineage>
</organism>
<accession>A0A2Z4FHK0</accession>
<gene>
    <name evidence="2" type="ORF">DN745_03350</name>
</gene>
<dbReference type="PANTHER" id="PTHR30050:SF4">
    <property type="entry name" value="ATP-BINDING PROTEIN RV3427C IN INSERTION SEQUENCE-RELATED"/>
    <property type="match status" value="1"/>
</dbReference>
<dbReference type="InterPro" id="IPR027417">
    <property type="entry name" value="P-loop_NTPase"/>
</dbReference>
<keyword evidence="3" id="KW-1185">Reference proteome</keyword>
<evidence type="ECO:0000313" key="2">
    <source>
        <dbReference type="EMBL" id="AWV88433.1"/>
    </source>
</evidence>
<dbReference type="SUPFAM" id="SSF52540">
    <property type="entry name" value="P-loop containing nucleoside triphosphate hydrolases"/>
    <property type="match status" value="1"/>
</dbReference>
<dbReference type="EMBL" id="CP030032">
    <property type="protein sequence ID" value="AWV88433.1"/>
    <property type="molecule type" value="Genomic_DNA"/>
</dbReference>
<proteinExistence type="predicted"/>
<dbReference type="PANTHER" id="PTHR30050">
    <property type="entry name" value="CHROMOSOMAL REPLICATION INITIATOR PROTEIN DNAA"/>
    <property type="match status" value="1"/>
</dbReference>
<feature type="domain" description="IstB-like ATP-binding" evidence="1">
    <location>
        <begin position="125"/>
        <end position="238"/>
    </location>
</feature>
<dbReference type="Gene3D" id="3.40.50.300">
    <property type="entry name" value="P-loop containing nucleotide triphosphate hydrolases"/>
    <property type="match status" value="1"/>
</dbReference>
<dbReference type="Proteomes" id="UP000249799">
    <property type="component" value="Chromosome"/>
</dbReference>